<feature type="compositionally biased region" description="Low complexity" evidence="1">
    <location>
        <begin position="74"/>
        <end position="93"/>
    </location>
</feature>
<dbReference type="KEGG" id="tsy:THSYN_15925"/>
<dbReference type="Proteomes" id="UP000232638">
    <property type="component" value="Chromosome"/>
</dbReference>
<evidence type="ECO:0000313" key="3">
    <source>
        <dbReference type="EMBL" id="AUB82289.1"/>
    </source>
</evidence>
<feature type="region of interest" description="Disordered" evidence="1">
    <location>
        <begin position="73"/>
        <end position="97"/>
    </location>
</feature>
<organism evidence="3 4">
    <name type="scientific">Candidatus Thiodictyon syntrophicum</name>
    <dbReference type="NCBI Taxonomy" id="1166950"/>
    <lineage>
        <taxon>Bacteria</taxon>
        <taxon>Pseudomonadati</taxon>
        <taxon>Pseudomonadota</taxon>
        <taxon>Gammaproteobacteria</taxon>
        <taxon>Chromatiales</taxon>
        <taxon>Chromatiaceae</taxon>
        <taxon>Thiodictyon</taxon>
    </lineage>
</organism>
<feature type="chain" id="PRO_5014720052" evidence="2">
    <location>
        <begin position="25"/>
        <end position="169"/>
    </location>
</feature>
<evidence type="ECO:0000256" key="2">
    <source>
        <dbReference type="SAM" id="SignalP"/>
    </source>
</evidence>
<keyword evidence="4" id="KW-1185">Reference proteome</keyword>
<protein>
    <submittedName>
        <fullName evidence="3">Uncharacterized protein</fullName>
    </submittedName>
</protein>
<feature type="compositionally biased region" description="Basic and acidic residues" evidence="1">
    <location>
        <begin position="150"/>
        <end position="163"/>
    </location>
</feature>
<feature type="signal peptide" evidence="2">
    <location>
        <begin position="1"/>
        <end position="24"/>
    </location>
</feature>
<dbReference type="EMBL" id="CP020370">
    <property type="protein sequence ID" value="AUB82289.1"/>
    <property type="molecule type" value="Genomic_DNA"/>
</dbReference>
<keyword evidence="2" id="KW-0732">Signal</keyword>
<evidence type="ECO:0000313" key="4">
    <source>
        <dbReference type="Proteomes" id="UP000232638"/>
    </source>
</evidence>
<reference evidence="3 4" key="1">
    <citation type="submission" date="2017-03" db="EMBL/GenBank/DDBJ databases">
        <title>Complete genome sequence of Candidatus 'Thiodictyon syntrophicum' sp. nov. strain Cad16T, a photolithoautotroph purple sulfur bacterium isolated from an alpine meromictic lake.</title>
        <authorList>
            <person name="Luedin S.M."/>
            <person name="Pothier J.F."/>
            <person name="Danza F."/>
            <person name="Storelli N."/>
            <person name="Wittwer M."/>
            <person name="Tonolla M."/>
        </authorList>
    </citation>
    <scope>NUCLEOTIDE SEQUENCE [LARGE SCALE GENOMIC DNA]</scope>
    <source>
        <strain evidence="3 4">Cad16T</strain>
    </source>
</reference>
<dbReference type="RefSeq" id="WP_100920025.1">
    <property type="nucleotide sequence ID" value="NZ_CP020370.1"/>
</dbReference>
<sequence>MSLKHVIVAAGAAMSICLSGALCAGAQPAPVVEAGTYANQAAPVVEGAAPAPVAEDPAPPGTEGEAAVADEAEAQPGAAVDADAAPVTGPATDVQVAEDDAATAQEYKRIKMDEATAADDKFHANRTQANMIARDQAEAEAGAAISRAHAAQDRANAAKDRAARAGNRQ</sequence>
<evidence type="ECO:0000256" key="1">
    <source>
        <dbReference type="SAM" id="MobiDB-lite"/>
    </source>
</evidence>
<feature type="region of interest" description="Disordered" evidence="1">
    <location>
        <begin position="141"/>
        <end position="169"/>
    </location>
</feature>
<accession>A0A2K8UA53</accession>
<dbReference type="AlphaFoldDB" id="A0A2K8UA53"/>
<gene>
    <name evidence="3" type="ORF">THSYN_15925</name>
</gene>
<name>A0A2K8UA53_9GAMM</name>
<proteinExistence type="predicted"/>